<dbReference type="SUPFAM" id="SSF55608">
    <property type="entry name" value="Homing endonucleases"/>
    <property type="match status" value="1"/>
</dbReference>
<keyword evidence="1" id="KW-0472">Membrane</keyword>
<dbReference type="AlphaFoldDB" id="A0A367ILB3"/>
<reference evidence="3 4" key="1">
    <citation type="journal article" date="2018" name="G3 (Bethesda)">
        <title>Phylogenetic and Phylogenomic Definition of Rhizopus Species.</title>
        <authorList>
            <person name="Gryganskyi A.P."/>
            <person name="Golan J."/>
            <person name="Dolatabadi S."/>
            <person name="Mondo S."/>
            <person name="Robb S."/>
            <person name="Idnurm A."/>
            <person name="Muszewska A."/>
            <person name="Steczkiewicz K."/>
            <person name="Masonjones S."/>
            <person name="Liao H.L."/>
            <person name="Gajdeczka M.T."/>
            <person name="Anike F."/>
            <person name="Vuek A."/>
            <person name="Anishchenko I.M."/>
            <person name="Voigt K."/>
            <person name="de Hoog G.S."/>
            <person name="Smith M.E."/>
            <person name="Heitman J."/>
            <person name="Vilgalys R."/>
            <person name="Stajich J.E."/>
        </authorList>
    </citation>
    <scope>NUCLEOTIDE SEQUENCE [LARGE SCALE GENOMIC DNA]</scope>
    <source>
        <strain evidence="3 4">CBS 357.93</strain>
    </source>
</reference>
<dbReference type="InterPro" id="IPR004860">
    <property type="entry name" value="LAGLIDADG_dom"/>
</dbReference>
<dbReference type="EMBL" id="PJQL01005152">
    <property type="protein sequence ID" value="RCH78459.1"/>
    <property type="molecule type" value="Genomic_DNA"/>
</dbReference>
<proteinExistence type="predicted"/>
<feature type="transmembrane region" description="Helical" evidence="1">
    <location>
        <begin position="54"/>
        <end position="74"/>
    </location>
</feature>
<dbReference type="GO" id="GO:0004519">
    <property type="term" value="F:endonuclease activity"/>
    <property type="evidence" value="ECO:0007669"/>
    <property type="project" value="InterPro"/>
</dbReference>
<feature type="non-terminal residue" evidence="3">
    <location>
        <position position="1"/>
    </location>
</feature>
<sequence length="170" mass="19634">EYYRLNINSTSTNTNTNSEELTRRRKLVQAAQEAAKKRGSKLSPNSKVIKEYKAILPLYLPFTVFCVILGNMLGDCSISYDSSKNQASLAFEWGNKEYAYFIYNILFDYILSPPREQVRTNSNGNQVVTYCFKTIKIPAFAIFYHIFINNKLFGTWMMEGKLTIDQVMDE</sequence>
<feature type="domain" description="Homing endonuclease LAGLIDADG" evidence="2">
    <location>
        <begin position="67"/>
        <end position="150"/>
    </location>
</feature>
<comment type="caution">
    <text evidence="3">The sequence shown here is derived from an EMBL/GenBank/DDBJ whole genome shotgun (WGS) entry which is preliminary data.</text>
</comment>
<accession>A0A367ILB3</accession>
<keyword evidence="4" id="KW-1185">Reference proteome</keyword>
<dbReference type="Proteomes" id="UP000252139">
    <property type="component" value="Unassembled WGS sequence"/>
</dbReference>
<dbReference type="OrthoDB" id="2888667at2759"/>
<keyword evidence="1" id="KW-1133">Transmembrane helix</keyword>
<protein>
    <recommendedName>
        <fullName evidence="2">Homing endonuclease LAGLIDADG domain-containing protein</fullName>
    </recommendedName>
</protein>
<name>A0A367ILB3_RHIAZ</name>
<keyword evidence="1" id="KW-0812">Transmembrane</keyword>
<dbReference type="STRING" id="86630.A0A367ILB3"/>
<evidence type="ECO:0000256" key="1">
    <source>
        <dbReference type="SAM" id="Phobius"/>
    </source>
</evidence>
<organism evidence="3 4">
    <name type="scientific">Rhizopus azygosporus</name>
    <name type="common">Rhizopus microsporus var. azygosporus</name>
    <dbReference type="NCBI Taxonomy" id="86630"/>
    <lineage>
        <taxon>Eukaryota</taxon>
        <taxon>Fungi</taxon>
        <taxon>Fungi incertae sedis</taxon>
        <taxon>Mucoromycota</taxon>
        <taxon>Mucoromycotina</taxon>
        <taxon>Mucoromycetes</taxon>
        <taxon>Mucorales</taxon>
        <taxon>Mucorineae</taxon>
        <taxon>Rhizopodaceae</taxon>
        <taxon>Rhizopus</taxon>
    </lineage>
</organism>
<feature type="non-terminal residue" evidence="3">
    <location>
        <position position="170"/>
    </location>
</feature>
<dbReference type="InterPro" id="IPR027434">
    <property type="entry name" value="Homing_endonucl"/>
</dbReference>
<evidence type="ECO:0000313" key="4">
    <source>
        <dbReference type="Proteomes" id="UP000252139"/>
    </source>
</evidence>
<gene>
    <name evidence="3" type="ORF">CU097_000996</name>
</gene>
<dbReference type="Gene3D" id="3.10.28.10">
    <property type="entry name" value="Homing endonucleases"/>
    <property type="match status" value="1"/>
</dbReference>
<evidence type="ECO:0000259" key="2">
    <source>
        <dbReference type="Pfam" id="PF03161"/>
    </source>
</evidence>
<dbReference type="Pfam" id="PF03161">
    <property type="entry name" value="LAGLIDADG_2"/>
    <property type="match status" value="1"/>
</dbReference>
<evidence type="ECO:0000313" key="3">
    <source>
        <dbReference type="EMBL" id="RCH78459.1"/>
    </source>
</evidence>